<organism evidence="5 6">
    <name type="scientific">Pseudomonas xantholysinigenes</name>
    <dbReference type="NCBI Taxonomy" id="2745490"/>
    <lineage>
        <taxon>Bacteria</taxon>
        <taxon>Pseudomonadati</taxon>
        <taxon>Pseudomonadota</taxon>
        <taxon>Gammaproteobacteria</taxon>
        <taxon>Pseudomonadales</taxon>
        <taxon>Pseudomonadaceae</taxon>
        <taxon>Pseudomonas</taxon>
    </lineage>
</organism>
<dbReference type="SUPFAM" id="SSF46689">
    <property type="entry name" value="Homeodomain-like"/>
    <property type="match status" value="2"/>
</dbReference>
<dbReference type="InterPro" id="IPR009594">
    <property type="entry name" value="Tscrpt_reg_HTH_AraC_N"/>
</dbReference>
<dbReference type="PANTHER" id="PTHR43436:SF1">
    <property type="entry name" value="TRANSCRIPTIONAL REGULATORY PROTEIN"/>
    <property type="match status" value="1"/>
</dbReference>
<feature type="compositionally biased region" description="Basic and acidic residues" evidence="3">
    <location>
        <begin position="296"/>
        <end position="305"/>
    </location>
</feature>
<dbReference type="KEGG" id="pxn:HU772_013500"/>
<evidence type="ECO:0000256" key="3">
    <source>
        <dbReference type="SAM" id="MobiDB-lite"/>
    </source>
</evidence>
<dbReference type="GO" id="GO:0003700">
    <property type="term" value="F:DNA-binding transcription factor activity"/>
    <property type="evidence" value="ECO:0007669"/>
    <property type="project" value="InterPro"/>
</dbReference>
<dbReference type="InterPro" id="IPR018060">
    <property type="entry name" value="HTH_AraC"/>
</dbReference>
<dbReference type="GO" id="GO:0043565">
    <property type="term" value="F:sequence-specific DNA binding"/>
    <property type="evidence" value="ECO:0007669"/>
    <property type="project" value="InterPro"/>
</dbReference>
<reference evidence="5 6" key="2">
    <citation type="journal article" date="2021" name="Microorganisms">
        <title>The Ever-Expanding Pseudomonas Genus: Description of 43 New Species and Partition of the Pseudomonas putida Group.</title>
        <authorList>
            <person name="Girard L."/>
            <person name="Lood C."/>
            <person name="Hofte M."/>
            <person name="Vandamme P."/>
            <person name="Rokni-Zadeh H."/>
            <person name="van Noort V."/>
            <person name="Lavigne R."/>
            <person name="De Mot R."/>
        </authorList>
    </citation>
    <scope>NUCLEOTIDE SEQUENCE [LARGE SCALE GENOMIC DNA]</scope>
    <source>
        <strain evidence="5 6">RW9S1A</strain>
    </source>
</reference>
<evidence type="ECO:0000256" key="2">
    <source>
        <dbReference type="ARBA" id="ARBA00023163"/>
    </source>
</evidence>
<reference evidence="5 6" key="1">
    <citation type="journal article" date="2020" name="Microorganisms">
        <title>Reliable Identification of Environmental Pseudomonas Isolates Using the rpoD Gene.</title>
        <authorList>
            <consortium name="The Broad Institute Genome Sequencing Platform"/>
            <person name="Girard L."/>
            <person name="Lood C."/>
            <person name="Rokni-Zadeh H."/>
            <person name="van Noort V."/>
            <person name="Lavigne R."/>
            <person name="De Mot R."/>
        </authorList>
    </citation>
    <scope>NUCLEOTIDE SEQUENCE [LARGE SCALE GENOMIC DNA]</scope>
    <source>
        <strain evidence="5 6">RW9S1A</strain>
    </source>
</reference>
<sequence>MTRLESPLDHAESGLPGLSALIARHAPNAGDFATRLPALSVHRRTSPTDPMPCIYGLGLGVVAQGSKQVMQQEAVLHYRAGQGMLTSIDQPVVSHVSVASVAKPFLGLMLALDPSQVMRTVSDLQLPPPPKDSTHQALVIAELDAEVVRALERLLKLLDEPALFDHLAPLVVQEIIVRLLVGRHGVALRHLVAAGSPMQQIAKVVAWLKQNLAQPMRIDDLAERVHMSPSTFRQHFRTLTGVSPLQFHKQLRLQEARQLMLNQHLDAGQAAGRVGYESASQFSREYSRAFGAPPQRDVRRMRQQG</sequence>
<dbReference type="RefSeq" id="WP_186655209.1">
    <property type="nucleotide sequence ID" value="NZ_CP077095.1"/>
</dbReference>
<dbReference type="InterPro" id="IPR009057">
    <property type="entry name" value="Homeodomain-like_sf"/>
</dbReference>
<accession>A0A9E6PSA6</accession>
<dbReference type="Gene3D" id="1.10.10.60">
    <property type="entry name" value="Homeodomain-like"/>
    <property type="match status" value="2"/>
</dbReference>
<evidence type="ECO:0000313" key="5">
    <source>
        <dbReference type="EMBL" id="QXI36375.1"/>
    </source>
</evidence>
<dbReference type="PANTHER" id="PTHR43436">
    <property type="entry name" value="ARAC-FAMILY TRANSCRIPTIONAL REGULATOR"/>
    <property type="match status" value="1"/>
</dbReference>
<keyword evidence="1" id="KW-0805">Transcription regulation</keyword>
<name>A0A9E6PSA6_9PSED</name>
<dbReference type="Pfam" id="PF06719">
    <property type="entry name" value="AraC_N"/>
    <property type="match status" value="1"/>
</dbReference>
<gene>
    <name evidence="5" type="ORF">HU772_013500</name>
</gene>
<evidence type="ECO:0000259" key="4">
    <source>
        <dbReference type="PROSITE" id="PS01124"/>
    </source>
</evidence>
<dbReference type="SMART" id="SM00342">
    <property type="entry name" value="HTH_ARAC"/>
    <property type="match status" value="1"/>
</dbReference>
<dbReference type="Pfam" id="PF12833">
    <property type="entry name" value="HTH_18"/>
    <property type="match status" value="1"/>
</dbReference>
<keyword evidence="6" id="KW-1185">Reference proteome</keyword>
<dbReference type="PROSITE" id="PS01124">
    <property type="entry name" value="HTH_ARAC_FAMILY_2"/>
    <property type="match status" value="1"/>
</dbReference>
<keyword evidence="2" id="KW-0804">Transcription</keyword>
<protein>
    <submittedName>
        <fullName evidence="5">AraC family transcriptional regulator</fullName>
    </submittedName>
</protein>
<dbReference type="Proteomes" id="UP000633418">
    <property type="component" value="Chromosome"/>
</dbReference>
<evidence type="ECO:0000256" key="1">
    <source>
        <dbReference type="ARBA" id="ARBA00023015"/>
    </source>
</evidence>
<feature type="domain" description="HTH araC/xylS-type" evidence="4">
    <location>
        <begin position="202"/>
        <end position="300"/>
    </location>
</feature>
<dbReference type="AlphaFoldDB" id="A0A9E6PSA6"/>
<dbReference type="EMBL" id="CP077095">
    <property type="protein sequence ID" value="QXI36375.1"/>
    <property type="molecule type" value="Genomic_DNA"/>
</dbReference>
<feature type="region of interest" description="Disordered" evidence="3">
    <location>
        <begin position="286"/>
        <end position="305"/>
    </location>
</feature>
<evidence type="ECO:0000313" key="6">
    <source>
        <dbReference type="Proteomes" id="UP000633418"/>
    </source>
</evidence>
<proteinExistence type="predicted"/>